<dbReference type="InterPro" id="IPR040387">
    <property type="entry name" value="RIN4/NOI4"/>
</dbReference>
<dbReference type="Proteomes" id="UP000604825">
    <property type="component" value="Unassembled WGS sequence"/>
</dbReference>
<evidence type="ECO:0000313" key="4">
    <source>
        <dbReference type="Proteomes" id="UP000604825"/>
    </source>
</evidence>
<feature type="region of interest" description="Disordered" evidence="1">
    <location>
        <begin position="36"/>
        <end position="98"/>
    </location>
</feature>
<gene>
    <name evidence="3" type="ORF">NCGR_LOCUS42993</name>
</gene>
<dbReference type="PANTHER" id="PTHR33159">
    <property type="entry name" value="RPM1-INTERACTING PROTEIN 4 (RIN4) FAMILY PROTEIN"/>
    <property type="match status" value="1"/>
</dbReference>
<feature type="region of interest" description="Disordered" evidence="1">
    <location>
        <begin position="1"/>
        <end position="20"/>
    </location>
</feature>
<comment type="caution">
    <text evidence="3">The sequence shown here is derived from an EMBL/GenBank/DDBJ whole genome shotgun (WGS) entry which is preliminary data.</text>
</comment>
<name>A0A811QFI0_9POAL</name>
<dbReference type="AlphaFoldDB" id="A0A811QFI0"/>
<dbReference type="Pfam" id="PF05627">
    <property type="entry name" value="AvrRpt-cleavage"/>
    <property type="match status" value="1"/>
</dbReference>
<reference evidence="3" key="1">
    <citation type="submission" date="2020-10" db="EMBL/GenBank/DDBJ databases">
        <authorList>
            <person name="Han B."/>
            <person name="Lu T."/>
            <person name="Zhao Q."/>
            <person name="Huang X."/>
            <person name="Zhao Y."/>
        </authorList>
    </citation>
    <scope>NUCLEOTIDE SEQUENCE</scope>
</reference>
<dbReference type="PANTHER" id="PTHR33159:SF93">
    <property type="entry name" value="PROTEIN NOI4"/>
    <property type="match status" value="1"/>
</dbReference>
<evidence type="ECO:0000256" key="1">
    <source>
        <dbReference type="SAM" id="MobiDB-lite"/>
    </source>
</evidence>
<organism evidence="3 4">
    <name type="scientific">Miscanthus lutarioriparius</name>
    <dbReference type="NCBI Taxonomy" id="422564"/>
    <lineage>
        <taxon>Eukaryota</taxon>
        <taxon>Viridiplantae</taxon>
        <taxon>Streptophyta</taxon>
        <taxon>Embryophyta</taxon>
        <taxon>Tracheophyta</taxon>
        <taxon>Spermatophyta</taxon>
        <taxon>Magnoliopsida</taxon>
        <taxon>Liliopsida</taxon>
        <taxon>Poales</taxon>
        <taxon>Poaceae</taxon>
        <taxon>PACMAD clade</taxon>
        <taxon>Panicoideae</taxon>
        <taxon>Andropogonodae</taxon>
        <taxon>Andropogoneae</taxon>
        <taxon>Saccharinae</taxon>
        <taxon>Miscanthus</taxon>
    </lineage>
</organism>
<protein>
    <recommendedName>
        <fullName evidence="2">RIN4 pathogenic type III effector avirulence factor Avr cleavage site domain-containing protein</fullName>
    </recommendedName>
</protein>
<dbReference type="EMBL" id="CAJGYO010000011">
    <property type="protein sequence ID" value="CAD6259556.1"/>
    <property type="molecule type" value="Genomic_DNA"/>
</dbReference>
<dbReference type="OrthoDB" id="1903947at2759"/>
<feature type="domain" description="RIN4 pathogenic type III effector avirulence factor Avr cleavage site" evidence="2">
    <location>
        <begin position="8"/>
        <end position="41"/>
    </location>
</feature>
<sequence>MATPDKGHGHPLPKFGEWDVKNPAASEGFTVIFQKARDGKKTTGPGNVRAGIPPAFRNGGGGGYRPDFKYGDSNQYTPPKRIKENDRAAPEAIQDGSAGTDGKTFQPCCFALLLPFCSFLPRNSSSIGVETSYQHGLYLNLQMFLMKPSRHLFHASL</sequence>
<keyword evidence="4" id="KW-1185">Reference proteome</keyword>
<proteinExistence type="predicted"/>
<dbReference type="GO" id="GO:0005886">
    <property type="term" value="C:plasma membrane"/>
    <property type="evidence" value="ECO:0007669"/>
    <property type="project" value="TreeGrafter"/>
</dbReference>
<dbReference type="InterPro" id="IPR008700">
    <property type="entry name" value="TypeIII_avirulence_cleave"/>
</dbReference>
<evidence type="ECO:0000313" key="3">
    <source>
        <dbReference type="EMBL" id="CAD6259556.1"/>
    </source>
</evidence>
<accession>A0A811QFI0</accession>
<evidence type="ECO:0000259" key="2">
    <source>
        <dbReference type="Pfam" id="PF05627"/>
    </source>
</evidence>